<feature type="transmembrane region" description="Helical" evidence="2">
    <location>
        <begin position="136"/>
        <end position="160"/>
    </location>
</feature>
<dbReference type="AlphaFoldDB" id="A0A9W7GFJ3"/>
<dbReference type="OrthoDB" id="4062651at2759"/>
<feature type="compositionally biased region" description="Gly residues" evidence="1">
    <location>
        <begin position="981"/>
        <end position="996"/>
    </location>
</feature>
<evidence type="ECO:0000313" key="6">
    <source>
        <dbReference type="Proteomes" id="UP001165065"/>
    </source>
</evidence>
<comment type="caution">
    <text evidence="5">The sequence shown here is derived from an EMBL/GenBank/DDBJ whole genome shotgun (WGS) entry which is preliminary data.</text>
</comment>
<reference evidence="6" key="1">
    <citation type="journal article" date="2023" name="Commun. Biol.">
        <title>Genome analysis of Parmales, the sister group of diatoms, reveals the evolutionary specialization of diatoms from phago-mixotrophs to photoautotrophs.</title>
        <authorList>
            <person name="Ban H."/>
            <person name="Sato S."/>
            <person name="Yoshikawa S."/>
            <person name="Yamada K."/>
            <person name="Nakamura Y."/>
            <person name="Ichinomiya M."/>
            <person name="Sato N."/>
            <person name="Blanc-Mathieu R."/>
            <person name="Endo H."/>
            <person name="Kuwata A."/>
            <person name="Ogata H."/>
        </authorList>
    </citation>
    <scope>NUCLEOTIDE SEQUENCE [LARGE SCALE GENOMIC DNA]</scope>
</reference>
<dbReference type="SMART" id="SM00220">
    <property type="entry name" value="S_TKc"/>
    <property type="match status" value="1"/>
</dbReference>
<dbReference type="InterPro" id="IPR051681">
    <property type="entry name" value="Ser/Thr_Kinases-Pseudokinases"/>
</dbReference>
<evidence type="ECO:0000256" key="2">
    <source>
        <dbReference type="SAM" id="Phobius"/>
    </source>
</evidence>
<feature type="region of interest" description="Disordered" evidence="1">
    <location>
        <begin position="973"/>
        <end position="1010"/>
    </location>
</feature>
<dbReference type="Pfam" id="PF07714">
    <property type="entry name" value="PK_Tyr_Ser-Thr"/>
    <property type="match status" value="1"/>
</dbReference>
<keyword evidence="6" id="KW-1185">Reference proteome</keyword>
<proteinExistence type="predicted"/>
<dbReference type="InterPro" id="IPR008271">
    <property type="entry name" value="Ser/Thr_kinase_AS"/>
</dbReference>
<dbReference type="GO" id="GO:0005524">
    <property type="term" value="F:ATP binding"/>
    <property type="evidence" value="ECO:0007669"/>
    <property type="project" value="InterPro"/>
</dbReference>
<keyword evidence="2" id="KW-0472">Membrane</keyword>
<feature type="signal peptide" evidence="3">
    <location>
        <begin position="1"/>
        <end position="25"/>
    </location>
</feature>
<dbReference type="InterPro" id="IPR000719">
    <property type="entry name" value="Prot_kinase_dom"/>
</dbReference>
<feature type="chain" id="PRO_5040928782" description="Protein kinase domain-containing protein" evidence="3">
    <location>
        <begin position="26"/>
        <end position="1010"/>
    </location>
</feature>
<dbReference type="Pfam" id="PF00069">
    <property type="entry name" value="Pkinase"/>
    <property type="match status" value="1"/>
</dbReference>
<feature type="domain" description="Protein kinase" evidence="4">
    <location>
        <begin position="241"/>
        <end position="908"/>
    </location>
</feature>
<gene>
    <name evidence="5" type="ORF">TrCOL_g10687</name>
</gene>
<dbReference type="PROSITE" id="PS00108">
    <property type="entry name" value="PROTEIN_KINASE_ST"/>
    <property type="match status" value="1"/>
</dbReference>
<keyword evidence="2" id="KW-1133">Transmembrane helix</keyword>
<dbReference type="SUPFAM" id="SSF56112">
    <property type="entry name" value="Protein kinase-like (PK-like)"/>
    <property type="match status" value="1"/>
</dbReference>
<evidence type="ECO:0000313" key="5">
    <source>
        <dbReference type="EMBL" id="GMI42911.1"/>
    </source>
</evidence>
<evidence type="ECO:0000259" key="4">
    <source>
        <dbReference type="PROSITE" id="PS50011"/>
    </source>
</evidence>
<evidence type="ECO:0000256" key="3">
    <source>
        <dbReference type="SAM" id="SignalP"/>
    </source>
</evidence>
<protein>
    <recommendedName>
        <fullName evidence="4">Protein kinase domain-containing protein</fullName>
    </recommendedName>
</protein>
<keyword evidence="2" id="KW-0812">Transmembrane</keyword>
<name>A0A9W7GFJ3_9STRA</name>
<dbReference type="PROSITE" id="PS51257">
    <property type="entry name" value="PROKAR_LIPOPROTEIN"/>
    <property type="match status" value="1"/>
</dbReference>
<dbReference type="EMBL" id="BRYA01000184">
    <property type="protein sequence ID" value="GMI42911.1"/>
    <property type="molecule type" value="Genomic_DNA"/>
</dbReference>
<dbReference type="GO" id="GO:0004674">
    <property type="term" value="F:protein serine/threonine kinase activity"/>
    <property type="evidence" value="ECO:0007669"/>
    <property type="project" value="TreeGrafter"/>
</dbReference>
<evidence type="ECO:0000256" key="1">
    <source>
        <dbReference type="SAM" id="MobiDB-lite"/>
    </source>
</evidence>
<dbReference type="Gene3D" id="1.10.510.10">
    <property type="entry name" value="Transferase(Phosphotransferase) domain 1"/>
    <property type="match status" value="2"/>
</dbReference>
<accession>A0A9W7GFJ3</accession>
<organism evidence="5 6">
    <name type="scientific">Triparma columacea</name>
    <dbReference type="NCBI Taxonomy" id="722753"/>
    <lineage>
        <taxon>Eukaryota</taxon>
        <taxon>Sar</taxon>
        <taxon>Stramenopiles</taxon>
        <taxon>Ochrophyta</taxon>
        <taxon>Bolidophyceae</taxon>
        <taxon>Parmales</taxon>
        <taxon>Triparmaceae</taxon>
        <taxon>Triparma</taxon>
    </lineage>
</organism>
<keyword evidence="3" id="KW-0732">Signal</keyword>
<dbReference type="PANTHER" id="PTHR44329">
    <property type="entry name" value="SERINE/THREONINE-PROTEIN KINASE TNNI3K-RELATED"/>
    <property type="match status" value="1"/>
</dbReference>
<dbReference type="InterPro" id="IPR001245">
    <property type="entry name" value="Ser-Thr/Tyr_kinase_cat_dom"/>
</dbReference>
<dbReference type="Proteomes" id="UP001165065">
    <property type="component" value="Unassembled WGS sequence"/>
</dbReference>
<dbReference type="PROSITE" id="PS50011">
    <property type="entry name" value="PROTEIN_KINASE_DOM"/>
    <property type="match status" value="1"/>
</dbReference>
<sequence length="1010" mass="112256">MALVYRVLVFTASMILLACPPIVLASFNQTLSSSETSCNLSNLVTIPSTGFVLHVYAAAEGGGIVVSDSTGFEVRVVSNTNEPLQNMVLTEYPYKGDIVEFSGREGEMVGVYVNVISSGDAISGSPFVLEVEGGDWWISVVIGASAGMVLLFALLACAVARKSHKMQKVAFAKIRQEHSDLQDQLLEMENKVLETTTDGGRESNIKPHSEGEMLVMQKAMEELEQGRRNEMLSVMIRSKDIKLDKVVGRGGFGIVYKGIMRGKGSHMVSGIRLSETSQAGGDEVVVALKQLISIDDNSVERFRFECFLMKELRHPNICSFVGICWDERMLACVTEYVENGTLEDHLRRSCKFVDKGEWLDVAVLHGYGERGVNTSEMEVVCKELARQWREEAEGGKKIHSWEKIVNSHEVQEASVGTVLGTIRKAANSGRRKSFDMKRVQATMGGGGMKLKTGNTAKGWMRFNNGKKKVDVIVVVNIKSCTPDQVLAWLVHRKSPGNFYKRTFWREGSHGREFEQLQRLGEFELLIEGRVGISGDGVGVLATRDFEGGKSAGLKKCSCDEGGYMVESNGKGGCEVTFVQSLDKNAFVHYSGTTKEKLVARKLRATNDSEGGLQQQSSARQILRNLTGSKKFKRASSAKDTRAVLNIGKQAALASLLAEGLDSVRNMVGVWVDQDDCRRVAMEEIVKPLDIMKRSIEEICKNSSKDMTWKSHMLSFARQAGEGVKYLHGSRYFDTVTGQWRDCVIHRDLKPENMLITPNFNLKLTDFGEARATSNMNLKMTSVGTPIYMAPEVMRSDMYDSKADVYSFAVCLVAMLRPHRNVQDFYFESLRCKMKRKSVDGIGLSLLNNRIMNKGWRPVLPKYCYPSLRELIKDCWQDDAEARPDFTAVVERLGGAVAREVESMEEVYVRSVEEEWVDFKKGGGVEGTGETERKIGDSERRDSGIRDLGMQMDIMKEERRKLLEEIEELKGRLLEKEEGRGGEGVGGGAEWGGGDGGLTKIDEIRQVKGEV</sequence>
<dbReference type="InterPro" id="IPR011009">
    <property type="entry name" value="Kinase-like_dom_sf"/>
</dbReference>
<feature type="compositionally biased region" description="Basic and acidic residues" evidence="1">
    <location>
        <begin position="999"/>
        <end position="1010"/>
    </location>
</feature>